<evidence type="ECO:0000313" key="1">
    <source>
        <dbReference type="EMBL" id="AHL18790.1"/>
    </source>
</evidence>
<dbReference type="RefSeq" id="YP_009044812.1">
    <property type="nucleotide sequence ID" value="NC_024387.1"/>
</dbReference>
<dbReference type="KEGG" id="vg:19735926"/>
<proteinExistence type="predicted"/>
<dbReference type="OrthoDB" id="21631at10239"/>
<dbReference type="GeneID" id="19735926"/>
<dbReference type="NCBIfam" id="TIGR01603">
    <property type="entry name" value="maj_tail_phi13"/>
    <property type="match status" value="1"/>
</dbReference>
<dbReference type="InterPro" id="IPR006490">
    <property type="entry name" value="Maj_tail_phi13"/>
</dbReference>
<keyword evidence="2" id="KW-1185">Reference proteome</keyword>
<protein>
    <submittedName>
        <fullName evidence="1">Major tail protein</fullName>
    </submittedName>
</protein>
<dbReference type="EMBL" id="KJ094023">
    <property type="protein sequence ID" value="AHL18790.1"/>
    <property type="molecule type" value="Genomic_DNA"/>
</dbReference>
<gene>
    <name evidence="1" type="ORF">LP101_011</name>
</gene>
<organism evidence="1 2">
    <name type="scientific">Listeria phage LP-101</name>
    <dbReference type="NCBI Taxonomy" id="1458856"/>
    <lineage>
        <taxon>Viruses</taxon>
        <taxon>Duplodnaviria</taxon>
        <taxon>Heunggongvirae</taxon>
        <taxon>Uroviricota</taxon>
        <taxon>Caudoviricetes</taxon>
        <taxon>Trabyvirinae</taxon>
        <taxon>Slepowronvirus</taxon>
        <taxon>Slepowronvirus LP101</taxon>
    </lineage>
</organism>
<reference evidence="1 2" key="1">
    <citation type="journal article" date="2014" name="Appl. Environ. Microbiol.">
        <title>Comparative genomic and morphological analysis of Listeria phages isolated from farm environments.</title>
        <authorList>
            <person name="Denes T."/>
            <person name="Vongkamjan K."/>
            <person name="Ackermann H.W."/>
            <person name="Moreno Switt A.I."/>
            <person name="Wiedmann M."/>
            <person name="den Bakker H.C."/>
        </authorList>
    </citation>
    <scope>NUCLEOTIDE SEQUENCE [LARGE SCALE GENOMIC DNA]</scope>
</reference>
<dbReference type="Pfam" id="PF04630">
    <property type="entry name" value="Phage_TTP_1"/>
    <property type="match status" value="1"/>
</dbReference>
<dbReference type="Proteomes" id="UP000026993">
    <property type="component" value="Segment"/>
</dbReference>
<name>A0A059T7Y4_9CAUD</name>
<accession>A0A059T7Y4</accession>
<evidence type="ECO:0000313" key="2">
    <source>
        <dbReference type="Proteomes" id="UP000026993"/>
    </source>
</evidence>
<sequence>MITTIGFEKATFGIFDEKDEKVTKKVEVNGKNKKGGTVEADISGLDAEAIKVFASNGPYYISKKGSGDVKQTISIMELPFELGQELLGRQKNADGIVTVGKNTNPPYASCVMESETLRGEPVFFALLKGKYGQDDVKLNTSEDKPKEPEATSLTGEFVYNDAGDVFAMAVGEEFRDKIYKMAFPGFVETPVVPEG</sequence>
<dbReference type="InterPro" id="IPR006724">
    <property type="entry name" value="Phage_TTP"/>
</dbReference>